<dbReference type="PANTHER" id="PTHR11941">
    <property type="entry name" value="ENOYL-COA HYDRATASE-RELATED"/>
    <property type="match status" value="1"/>
</dbReference>
<reference evidence="1 3" key="1">
    <citation type="journal article" date="2016" name="PLoS ONE">
        <title>Sequence Assembly of Yarrowia lipolytica Strain W29/CLIB89 Shows Transposable Element Diversity.</title>
        <authorList>
            <person name="Magnan C."/>
            <person name="Yu J."/>
            <person name="Chang I."/>
            <person name="Jahn E."/>
            <person name="Kanomata Y."/>
            <person name="Wu J."/>
            <person name="Zeller M."/>
            <person name="Oakes M."/>
            <person name="Baldi P."/>
            <person name="Sandmeyer S."/>
        </authorList>
    </citation>
    <scope>NUCLEOTIDE SEQUENCE [LARGE SCALE GENOMIC DNA]</scope>
    <source>
        <strain evidence="1">CLIB89</strain>
        <strain evidence="3">CLIB89(W29)</strain>
    </source>
</reference>
<dbReference type="KEGG" id="yli:2906000"/>
<dbReference type="VEuPathDB" id="FungiDB:YALI1_A21265g"/>
<evidence type="ECO:0000313" key="2">
    <source>
        <dbReference type="EMBL" id="RDW28032.1"/>
    </source>
</evidence>
<dbReference type="RefSeq" id="XP_500277.1">
    <property type="nucleotide sequence ID" value="XM_500277.1"/>
</dbReference>
<dbReference type="eggNOG" id="ENOG502QS1J">
    <property type="taxonomic scope" value="Eukaryota"/>
</dbReference>
<dbReference type="OMA" id="VAMIRMK"/>
<dbReference type="Proteomes" id="UP000182444">
    <property type="component" value="Chromosome 1A"/>
</dbReference>
<dbReference type="InterPro" id="IPR029045">
    <property type="entry name" value="ClpP/crotonase-like_dom_sf"/>
</dbReference>
<dbReference type="Proteomes" id="UP000256601">
    <property type="component" value="Unassembled WGS sequence"/>
</dbReference>
<reference evidence="2 4" key="2">
    <citation type="submission" date="2018-07" db="EMBL/GenBank/DDBJ databases">
        <title>Draft Genome Assemblies for Five Robust Yarrowia lipolytica Strains Exhibiting High Lipid Production and Pentose Sugar Utilization and Sugar Alcohol Secretion from Undetoxified Lignocellulosic Biomass Hydrolysates.</title>
        <authorList>
            <consortium name="DOE Joint Genome Institute"/>
            <person name="Walker C."/>
            <person name="Ryu S."/>
            <person name="Na H."/>
            <person name="Zane M."/>
            <person name="LaButti K."/>
            <person name="Lipzen A."/>
            <person name="Haridas S."/>
            <person name="Barry K."/>
            <person name="Grigoriev I.V."/>
            <person name="Quarterman J."/>
            <person name="Slininger P."/>
            <person name="Dien B."/>
            <person name="Trinh C.T."/>
        </authorList>
    </citation>
    <scope>NUCLEOTIDE SEQUENCE [LARGE SCALE GENOMIC DNA]</scope>
    <source>
        <strain evidence="2 4">YB392</strain>
    </source>
</reference>
<dbReference type="EMBL" id="CP017553">
    <property type="protein sequence ID" value="AOW00921.1"/>
    <property type="molecule type" value="Genomic_DNA"/>
</dbReference>
<dbReference type="Gene3D" id="3.90.226.10">
    <property type="entry name" value="2-enoyl-CoA Hydratase, Chain A, domain 1"/>
    <property type="match status" value="1"/>
</dbReference>
<dbReference type="GO" id="GO:0004165">
    <property type="term" value="F:delta(3)-delta(2)-enoyl-CoA isomerase activity"/>
    <property type="evidence" value="ECO:0007669"/>
    <property type="project" value="TreeGrafter"/>
</dbReference>
<dbReference type="Pfam" id="PF00378">
    <property type="entry name" value="ECH_1"/>
    <property type="match status" value="1"/>
</dbReference>
<dbReference type="AlphaFoldDB" id="A0A1H6PWS4"/>
<dbReference type="GeneID" id="2906000"/>
<dbReference type="InterPro" id="IPR001753">
    <property type="entry name" value="Enoyl-CoA_hydra/iso"/>
</dbReference>
<dbReference type="SUPFAM" id="SSF52096">
    <property type="entry name" value="ClpP/crotonase"/>
    <property type="match status" value="1"/>
</dbReference>
<protein>
    <submittedName>
        <fullName evidence="2">ClpP/crotonase-like domain-containing protein</fullName>
    </submittedName>
</protein>
<dbReference type="OrthoDB" id="1696280at2759"/>
<evidence type="ECO:0000313" key="4">
    <source>
        <dbReference type="Proteomes" id="UP000256601"/>
    </source>
</evidence>
<dbReference type="PANTHER" id="PTHR11941:SF75">
    <property type="entry name" value="ENOYL-COA HYDRATASE_ISOMERASE FAMILY PROTEIN"/>
    <property type="match status" value="1"/>
</dbReference>
<dbReference type="CDD" id="cd06558">
    <property type="entry name" value="crotonase-like"/>
    <property type="match status" value="1"/>
</dbReference>
<dbReference type="GO" id="GO:0006635">
    <property type="term" value="P:fatty acid beta-oxidation"/>
    <property type="evidence" value="ECO:0007669"/>
    <property type="project" value="TreeGrafter"/>
</dbReference>
<dbReference type="GO" id="GO:0005777">
    <property type="term" value="C:peroxisome"/>
    <property type="evidence" value="ECO:0007669"/>
    <property type="project" value="TreeGrafter"/>
</dbReference>
<dbReference type="FunFam" id="3.90.226.10:FF:000081">
    <property type="entry name" value="Enoyl-CoA hydratase/isomerase"/>
    <property type="match status" value="1"/>
</dbReference>
<evidence type="ECO:0000313" key="3">
    <source>
        <dbReference type="Proteomes" id="UP000182444"/>
    </source>
</evidence>
<dbReference type="VEuPathDB" id="FungiDB:YALI0_A20207g"/>
<sequence>MSVIETFPLPQKGQSERQQLLILTDKPDYYLLEFNSAPENRLSKDFIDAFVEALYYLLLKKGDSPKPLVTSSTTPKFYSNGLNWEQAKSTPEFFHRYLGRLQRAFIEFPWPTIAHVNGHAFAGAFIVANHHDFKVMNPNKGWLCMNEISFDASLQACLMSVHSHQYGPRLARKICMTGHRFTAAEALKEGLIDAAGGWPEVDELAKKIKPLVGKYNYRQMRMAIFAPVLEQTKNFYHYARLDKAAQNEADDFRREREEEIKAKL</sequence>
<organism evidence="1 3">
    <name type="scientific">Yarrowia lipolytica</name>
    <name type="common">Candida lipolytica</name>
    <dbReference type="NCBI Taxonomy" id="4952"/>
    <lineage>
        <taxon>Eukaryota</taxon>
        <taxon>Fungi</taxon>
        <taxon>Dikarya</taxon>
        <taxon>Ascomycota</taxon>
        <taxon>Saccharomycotina</taxon>
        <taxon>Dipodascomycetes</taxon>
        <taxon>Dipodascales</taxon>
        <taxon>Dipodascales incertae sedis</taxon>
        <taxon>Yarrowia</taxon>
    </lineage>
</organism>
<dbReference type="EMBL" id="KZ858956">
    <property type="protein sequence ID" value="RDW28032.1"/>
    <property type="molecule type" value="Genomic_DNA"/>
</dbReference>
<name>A0A1H6PWS4_YARLL</name>
<proteinExistence type="predicted"/>
<accession>A0A1H6PWS4</accession>
<evidence type="ECO:0000313" key="1">
    <source>
        <dbReference type="EMBL" id="AOW00921.1"/>
    </source>
</evidence>
<gene>
    <name evidence="2" type="ORF">B0I71DRAFT_127983</name>
    <name evidence="1" type="ORF">YALI1_A21265g</name>
</gene>